<dbReference type="PROSITE" id="PS51387">
    <property type="entry name" value="FAD_PCMH"/>
    <property type="match status" value="1"/>
</dbReference>
<dbReference type="InterPro" id="IPR050416">
    <property type="entry name" value="FAD-linked_Oxidoreductase"/>
</dbReference>
<dbReference type="PANTHER" id="PTHR42973:SF34">
    <property type="entry name" value="FAD BINDING DOMAIN PROTEIN (AFU_ORTHOLOGUE AFUA_3G02770)"/>
    <property type="match status" value="1"/>
</dbReference>
<dbReference type="EMBL" id="CDMC01000002">
    <property type="protein sequence ID" value="CEN59615.1"/>
    <property type="molecule type" value="Genomic_DNA"/>
</dbReference>
<dbReference type="InterPro" id="IPR036318">
    <property type="entry name" value="FAD-bd_PCMH-like_sf"/>
</dbReference>
<evidence type="ECO:0000256" key="2">
    <source>
        <dbReference type="ARBA" id="ARBA00022630"/>
    </source>
</evidence>
<proteinExistence type="inferred from homology"/>
<evidence type="ECO:0000313" key="8">
    <source>
        <dbReference type="Proteomes" id="UP000054771"/>
    </source>
</evidence>
<dbReference type="Gene3D" id="3.40.462.20">
    <property type="match status" value="1"/>
</dbReference>
<name>A0A0U5GMK4_ASPCI</name>
<keyword evidence="4" id="KW-0560">Oxidoreductase</keyword>
<dbReference type="GO" id="GO:0071949">
    <property type="term" value="F:FAD binding"/>
    <property type="evidence" value="ECO:0007669"/>
    <property type="project" value="InterPro"/>
</dbReference>
<dbReference type="SUPFAM" id="SSF56176">
    <property type="entry name" value="FAD-binding/transporter-associated domain-like"/>
    <property type="match status" value="1"/>
</dbReference>
<gene>
    <name evidence="7" type="ORF">ASPCAL02060</name>
</gene>
<accession>A0A0U5GMK4</accession>
<protein>
    <recommendedName>
        <fullName evidence="6">FAD-binding PCMH-type domain-containing protein</fullName>
    </recommendedName>
</protein>
<dbReference type="STRING" id="454130.A0A0U5GMK4"/>
<evidence type="ECO:0000313" key="7">
    <source>
        <dbReference type="EMBL" id="CEN59615.1"/>
    </source>
</evidence>
<sequence length="550" mass="59801">MRALKATLLAALAVTKALAITSGPGPSILANREEIPEVEASLAKLGVDVTTIPSLNNRSSCNACEKACGALDYLYGSQKVIAKGTEAYQNATESYWSAQQQEAKPTCIFIPSVDTDVSVLVLLAQLTECPFAAKSGGHAAFAGASSIPGGITILFRDLNEVLLNEDKSVASVGPGNKWGRVYKALEPHGLGVIGGRLSDIGVGGLTTGGGISYYSNEYGWALDNVESFEIVSAINGEILTASKTQHPDLYWALRGGGNNLGLVTKFNLYTIPSSLLRGITRVYSEDQFLHVLDAFTDIARKGSLDRNAQQYVVFAHAGGMNIASAELTYTKDVSDPPIFRKYRSIPALSDTTSTRTLAGYCSEIGAQDRNGQRQVFWNRTFKLNDEFVHWVVLHFFAMVSRVVDVPGALPMLVFQAITEPMLEKMSSAGGNALGLDTSNGPILIIHILCKWNNTSDDDTMYRFVDEFFTAIATEAETRGVSNDFVYMNYASRFQDVISSYGTDNKARLQEIAFKYDPRGVYQNLQPGYFKLKGAPSQGKRRHRHGRNSSG</sequence>
<evidence type="ECO:0000259" key="6">
    <source>
        <dbReference type="PROSITE" id="PS51387"/>
    </source>
</evidence>
<dbReference type="GO" id="GO:0016491">
    <property type="term" value="F:oxidoreductase activity"/>
    <property type="evidence" value="ECO:0007669"/>
    <property type="project" value="UniProtKB-KW"/>
</dbReference>
<keyword evidence="2" id="KW-0285">Flavoprotein</keyword>
<dbReference type="Pfam" id="PF01565">
    <property type="entry name" value="FAD_binding_4"/>
    <property type="match status" value="1"/>
</dbReference>
<feature type="domain" description="FAD-binding PCMH-type" evidence="6">
    <location>
        <begin position="101"/>
        <end position="273"/>
    </location>
</feature>
<organism evidence="7 8">
    <name type="scientific">Aspergillus calidoustus</name>
    <dbReference type="NCBI Taxonomy" id="454130"/>
    <lineage>
        <taxon>Eukaryota</taxon>
        <taxon>Fungi</taxon>
        <taxon>Dikarya</taxon>
        <taxon>Ascomycota</taxon>
        <taxon>Pezizomycotina</taxon>
        <taxon>Eurotiomycetes</taxon>
        <taxon>Eurotiomycetidae</taxon>
        <taxon>Eurotiales</taxon>
        <taxon>Aspergillaceae</taxon>
        <taxon>Aspergillus</taxon>
        <taxon>Aspergillus subgen. Nidulantes</taxon>
    </lineage>
</organism>
<dbReference type="PANTHER" id="PTHR42973">
    <property type="entry name" value="BINDING OXIDOREDUCTASE, PUTATIVE (AFU_ORTHOLOGUE AFUA_1G17690)-RELATED"/>
    <property type="match status" value="1"/>
</dbReference>
<dbReference type="Proteomes" id="UP000054771">
    <property type="component" value="Unassembled WGS sequence"/>
</dbReference>
<dbReference type="OrthoDB" id="2151789at2759"/>
<evidence type="ECO:0000256" key="4">
    <source>
        <dbReference type="ARBA" id="ARBA00023002"/>
    </source>
</evidence>
<dbReference type="AlphaFoldDB" id="A0A0U5GMK4"/>
<feature type="chain" id="PRO_5006858033" description="FAD-binding PCMH-type domain-containing protein" evidence="5">
    <location>
        <begin position="20"/>
        <end position="550"/>
    </location>
</feature>
<dbReference type="Gene3D" id="3.30.43.10">
    <property type="entry name" value="Uridine Diphospho-n-acetylenolpyruvylglucosamine Reductase, domain 2"/>
    <property type="match status" value="1"/>
</dbReference>
<dbReference type="InterPro" id="IPR016169">
    <property type="entry name" value="FAD-bd_PCMH_sub2"/>
</dbReference>
<evidence type="ECO:0000256" key="5">
    <source>
        <dbReference type="SAM" id="SignalP"/>
    </source>
</evidence>
<dbReference type="InterPro" id="IPR016166">
    <property type="entry name" value="FAD-bd_PCMH"/>
</dbReference>
<dbReference type="OMA" id="DEWKAIP"/>
<evidence type="ECO:0000256" key="1">
    <source>
        <dbReference type="ARBA" id="ARBA00005466"/>
    </source>
</evidence>
<evidence type="ECO:0000256" key="3">
    <source>
        <dbReference type="ARBA" id="ARBA00022827"/>
    </source>
</evidence>
<keyword evidence="5" id="KW-0732">Signal</keyword>
<feature type="signal peptide" evidence="5">
    <location>
        <begin position="1"/>
        <end position="19"/>
    </location>
</feature>
<dbReference type="InterPro" id="IPR006094">
    <property type="entry name" value="Oxid_FAD_bind_N"/>
</dbReference>
<keyword evidence="3" id="KW-0274">FAD</keyword>
<comment type="similarity">
    <text evidence="1">Belongs to the oxygen-dependent FAD-linked oxidoreductase family.</text>
</comment>
<dbReference type="Gene3D" id="3.30.465.10">
    <property type="match status" value="1"/>
</dbReference>
<keyword evidence="8" id="KW-1185">Reference proteome</keyword>
<reference evidence="8" key="1">
    <citation type="journal article" date="2016" name="Genome Announc.">
        <title>Draft genome sequences of fungus Aspergillus calidoustus.</title>
        <authorList>
            <person name="Horn F."/>
            <person name="Linde J."/>
            <person name="Mattern D.J."/>
            <person name="Walther G."/>
            <person name="Guthke R."/>
            <person name="Scherlach K."/>
            <person name="Martin K."/>
            <person name="Brakhage A.A."/>
            <person name="Petzke L."/>
            <person name="Valiante V."/>
        </authorList>
    </citation>
    <scope>NUCLEOTIDE SEQUENCE [LARGE SCALE GENOMIC DNA]</scope>
    <source>
        <strain evidence="8">SF006504</strain>
    </source>
</reference>
<dbReference type="InterPro" id="IPR016167">
    <property type="entry name" value="FAD-bd_PCMH_sub1"/>
</dbReference>